<dbReference type="AlphaFoldDB" id="Q11AL6"/>
<dbReference type="GO" id="GO:0016887">
    <property type="term" value="F:ATP hydrolysis activity"/>
    <property type="evidence" value="ECO:0007669"/>
    <property type="project" value="InterPro"/>
</dbReference>
<dbReference type="InterPro" id="IPR050093">
    <property type="entry name" value="ABC_SmlMolc_Importer"/>
</dbReference>
<organism evidence="6">
    <name type="scientific">Chelativorans sp. (strain BNC1)</name>
    <dbReference type="NCBI Taxonomy" id="266779"/>
    <lineage>
        <taxon>Bacteria</taxon>
        <taxon>Pseudomonadati</taxon>
        <taxon>Pseudomonadota</taxon>
        <taxon>Alphaproteobacteria</taxon>
        <taxon>Hyphomicrobiales</taxon>
        <taxon>Phyllobacteriaceae</taxon>
        <taxon>Chelativorans</taxon>
    </lineage>
</organism>
<feature type="domain" description="ABC transporter" evidence="5">
    <location>
        <begin position="5"/>
        <end position="241"/>
    </location>
</feature>
<protein>
    <submittedName>
        <fullName evidence="6">ABC transporter related protein</fullName>
    </submittedName>
</protein>
<evidence type="ECO:0000256" key="4">
    <source>
        <dbReference type="ARBA" id="ARBA00022840"/>
    </source>
</evidence>
<sequence>MNVAVQLQKIRKSYGAAEIIKGLDLTIEDGSFTSLLGPSGCGKTTLLNMIGGLDQPTTGSIQIYTDTVFSSDDYINVPIERRNVGFVFQNYALWPHMTVLQNVGYSLRIRRLDKMEREKQSREMLDRLELGGLANRYPYQLSGGQQQRVAIARALVYQPRLLLLDEPLSNLDAQLRERARSWLKDIHQNFKLTTILVTHDQIEALSLSDQVVLLSKVGIEQFGSASEIYTRPATAYVADFVGGANIIPGKLIGMPDKATGAMATVETADGTRISARSDLPARIGSEVSVAVRPQKIVLTGGQARSEKSGAVVPFKPRIVLYQGAQYEIVGDTPFGPLRIQTEQQPTEQTMASALLPAEECLCVRP</sequence>
<dbReference type="HOGENOM" id="CLU_000604_1_1_5"/>
<dbReference type="InterPro" id="IPR027417">
    <property type="entry name" value="P-loop_NTPase"/>
</dbReference>
<reference evidence="6" key="1">
    <citation type="submission" date="2006-06" db="EMBL/GenBank/DDBJ databases">
        <title>Complete sequence of Plasmid 2 of Chelativorans sp. BNC1.</title>
        <authorList>
            <consortium name="US DOE Joint Genome Institute"/>
            <person name="Copeland A."/>
            <person name="Lucas S."/>
            <person name="Lapidus A."/>
            <person name="Barry K."/>
            <person name="Detter J.C."/>
            <person name="Glavina del Rio T."/>
            <person name="Hammon N."/>
            <person name="Israni S."/>
            <person name="Dalin E."/>
            <person name="Tice H."/>
            <person name="Pitluck S."/>
            <person name="Chertkov O."/>
            <person name="Brettin T."/>
            <person name="Bruce D."/>
            <person name="Han C."/>
            <person name="Tapia R."/>
            <person name="Gilna P."/>
            <person name="Schmutz J."/>
            <person name="Larimer F."/>
            <person name="Land M."/>
            <person name="Hauser L."/>
            <person name="Kyrpides N."/>
            <person name="Mikhailova N."/>
            <person name="Richardson P."/>
        </authorList>
    </citation>
    <scope>NUCLEOTIDE SEQUENCE</scope>
    <source>
        <strain evidence="6">BNC1</strain>
        <plasmid evidence="6">2</plasmid>
    </source>
</reference>
<dbReference type="SUPFAM" id="SSF52540">
    <property type="entry name" value="P-loop containing nucleoside triphosphate hydrolases"/>
    <property type="match status" value="1"/>
</dbReference>
<dbReference type="OrthoDB" id="9802264at2"/>
<evidence type="ECO:0000256" key="1">
    <source>
        <dbReference type="ARBA" id="ARBA00005417"/>
    </source>
</evidence>
<geneLocation type="plasmid" evidence="6">
    <name>2</name>
</geneLocation>
<dbReference type="PROSITE" id="PS00211">
    <property type="entry name" value="ABC_TRANSPORTER_1"/>
    <property type="match status" value="1"/>
</dbReference>
<dbReference type="Pfam" id="PF00005">
    <property type="entry name" value="ABC_tran"/>
    <property type="match status" value="1"/>
</dbReference>
<dbReference type="Gene3D" id="3.40.50.300">
    <property type="entry name" value="P-loop containing nucleotide triphosphate hydrolases"/>
    <property type="match status" value="1"/>
</dbReference>
<dbReference type="eggNOG" id="COG3842">
    <property type="taxonomic scope" value="Bacteria"/>
</dbReference>
<evidence type="ECO:0000256" key="3">
    <source>
        <dbReference type="ARBA" id="ARBA00022741"/>
    </source>
</evidence>
<dbReference type="KEGG" id="mes:Meso_4534"/>
<dbReference type="Gene3D" id="2.40.50.100">
    <property type="match status" value="1"/>
</dbReference>
<keyword evidence="4" id="KW-0067">ATP-binding</keyword>
<evidence type="ECO:0000259" key="5">
    <source>
        <dbReference type="PROSITE" id="PS50893"/>
    </source>
</evidence>
<dbReference type="InterPro" id="IPR003439">
    <property type="entry name" value="ABC_transporter-like_ATP-bd"/>
</dbReference>
<dbReference type="PROSITE" id="PS50893">
    <property type="entry name" value="ABC_TRANSPORTER_2"/>
    <property type="match status" value="1"/>
</dbReference>
<dbReference type="EMBL" id="CP000391">
    <property type="protein sequence ID" value="ABG65559.1"/>
    <property type="molecule type" value="Genomic_DNA"/>
</dbReference>
<comment type="similarity">
    <text evidence="1">Belongs to the ABC transporter superfamily.</text>
</comment>
<dbReference type="InterPro" id="IPR008995">
    <property type="entry name" value="Mo/tungstate-bd_C_term_dom"/>
</dbReference>
<keyword evidence="3" id="KW-0547">Nucleotide-binding</keyword>
<dbReference type="PANTHER" id="PTHR42781">
    <property type="entry name" value="SPERMIDINE/PUTRESCINE IMPORT ATP-BINDING PROTEIN POTA"/>
    <property type="match status" value="1"/>
</dbReference>
<dbReference type="SMART" id="SM00382">
    <property type="entry name" value="AAA"/>
    <property type="match status" value="1"/>
</dbReference>
<dbReference type="InterPro" id="IPR017871">
    <property type="entry name" value="ABC_transporter-like_CS"/>
</dbReference>
<proteinExistence type="inferred from homology"/>
<accession>Q11AL6</accession>
<gene>
    <name evidence="6" type="ordered locus">Meso_4534</name>
</gene>
<evidence type="ECO:0000313" key="6">
    <source>
        <dbReference type="EMBL" id="ABG65559.1"/>
    </source>
</evidence>
<dbReference type="GO" id="GO:0005524">
    <property type="term" value="F:ATP binding"/>
    <property type="evidence" value="ECO:0007669"/>
    <property type="project" value="UniProtKB-KW"/>
</dbReference>
<name>Q11AL6_CHESB</name>
<dbReference type="InterPro" id="IPR003593">
    <property type="entry name" value="AAA+_ATPase"/>
</dbReference>
<dbReference type="GO" id="GO:0015697">
    <property type="term" value="P:quaternary ammonium group transport"/>
    <property type="evidence" value="ECO:0007669"/>
    <property type="project" value="UniProtKB-ARBA"/>
</dbReference>
<keyword evidence="2" id="KW-0813">Transport</keyword>
<evidence type="ECO:0000256" key="2">
    <source>
        <dbReference type="ARBA" id="ARBA00022448"/>
    </source>
</evidence>
<keyword evidence="6" id="KW-0614">Plasmid</keyword>
<dbReference type="PANTHER" id="PTHR42781:SF4">
    <property type="entry name" value="SPERMIDINE_PUTRESCINE IMPORT ATP-BINDING PROTEIN POTA"/>
    <property type="match status" value="1"/>
</dbReference>
<dbReference type="SUPFAM" id="SSF50331">
    <property type="entry name" value="MOP-like"/>
    <property type="match status" value="1"/>
</dbReference>
<dbReference type="FunFam" id="3.40.50.300:FF:000425">
    <property type="entry name" value="Probable ABC transporter, ATP-binding subunit"/>
    <property type="match status" value="1"/>
</dbReference>